<evidence type="ECO:0000313" key="4">
    <source>
        <dbReference type="Proteomes" id="UP000612349"/>
    </source>
</evidence>
<evidence type="ECO:0000313" key="3">
    <source>
        <dbReference type="EMBL" id="GGD81621.1"/>
    </source>
</evidence>
<evidence type="ECO:0000256" key="1">
    <source>
        <dbReference type="SAM" id="MobiDB-lite"/>
    </source>
</evidence>
<reference evidence="3" key="2">
    <citation type="submission" date="2020-09" db="EMBL/GenBank/DDBJ databases">
        <authorList>
            <person name="Sun Q."/>
            <person name="Zhou Y."/>
        </authorList>
    </citation>
    <scope>NUCLEOTIDE SEQUENCE</scope>
    <source>
        <strain evidence="3">CGMCC 1.15360</strain>
    </source>
</reference>
<name>A0A917DXS3_9SPHN</name>
<comment type="caution">
    <text evidence="3">The sequence shown here is derived from an EMBL/GenBank/DDBJ whole genome shotgun (WGS) entry which is preliminary data.</text>
</comment>
<accession>A0A917DXS3</accession>
<dbReference type="AlphaFoldDB" id="A0A917DXS3"/>
<proteinExistence type="predicted"/>
<feature type="chain" id="PRO_5036722604" description="C4-dicarboxylate ABC transporter substrate-binding protein" evidence="2">
    <location>
        <begin position="21"/>
        <end position="112"/>
    </location>
</feature>
<evidence type="ECO:0008006" key="5">
    <source>
        <dbReference type="Google" id="ProtNLM"/>
    </source>
</evidence>
<feature type="region of interest" description="Disordered" evidence="1">
    <location>
        <begin position="76"/>
        <end position="112"/>
    </location>
</feature>
<organism evidence="3 4">
    <name type="scientific">Croceicoccus mobilis</name>
    <dbReference type="NCBI Taxonomy" id="1703339"/>
    <lineage>
        <taxon>Bacteria</taxon>
        <taxon>Pseudomonadati</taxon>
        <taxon>Pseudomonadota</taxon>
        <taxon>Alphaproteobacteria</taxon>
        <taxon>Sphingomonadales</taxon>
        <taxon>Erythrobacteraceae</taxon>
        <taxon>Croceicoccus</taxon>
    </lineage>
</organism>
<dbReference type="Proteomes" id="UP000612349">
    <property type="component" value="Unassembled WGS sequence"/>
</dbReference>
<sequence>MFRLLALLALAMAAAAPAQAGQPVAIAGTGEHGATAGGPLEWHKAIMPAVQNALRADDFKKGGGGKATVPFHTGSVSAGADADGQSLWFPSRAGDLRQSAPRANRARGPPRI</sequence>
<evidence type="ECO:0000256" key="2">
    <source>
        <dbReference type="SAM" id="SignalP"/>
    </source>
</evidence>
<keyword evidence="4" id="KW-1185">Reference proteome</keyword>
<protein>
    <recommendedName>
        <fullName evidence="5">C4-dicarboxylate ABC transporter substrate-binding protein</fullName>
    </recommendedName>
</protein>
<reference evidence="3" key="1">
    <citation type="journal article" date="2014" name="Int. J. Syst. Evol. Microbiol.">
        <title>Complete genome sequence of Corynebacterium casei LMG S-19264T (=DSM 44701T), isolated from a smear-ripened cheese.</title>
        <authorList>
            <consortium name="US DOE Joint Genome Institute (JGI-PGF)"/>
            <person name="Walter F."/>
            <person name="Albersmeier A."/>
            <person name="Kalinowski J."/>
            <person name="Ruckert C."/>
        </authorList>
    </citation>
    <scope>NUCLEOTIDE SEQUENCE</scope>
    <source>
        <strain evidence="3">CGMCC 1.15360</strain>
    </source>
</reference>
<keyword evidence="2" id="KW-0732">Signal</keyword>
<gene>
    <name evidence="3" type="ORF">GCM10010990_34470</name>
</gene>
<feature type="signal peptide" evidence="2">
    <location>
        <begin position="1"/>
        <end position="20"/>
    </location>
</feature>
<dbReference type="EMBL" id="BMIP01000010">
    <property type="protein sequence ID" value="GGD81621.1"/>
    <property type="molecule type" value="Genomic_DNA"/>
</dbReference>